<evidence type="ECO:0000313" key="2">
    <source>
        <dbReference type="Proteomes" id="UP001152087"/>
    </source>
</evidence>
<dbReference type="AlphaFoldDB" id="A0A9W8RDJ2"/>
<sequence length="189" mass="21695">MTVNMETINAYPEVAKQTPHDTQIEVDVISTPLFNIRMKNSGQDDLIRATNPDHEQTPAYLGITLNREDRTVSYYCKGNKRGKISVFMVDFTRFEDKASAYHACVAHYDRCEIRRVETYNRLYLLTLARRRVVHFSKIGTRSGPIILPEDFPTKMKTVVLASAIVDEMNTLTNTTAARGWHVIPIEDHY</sequence>
<dbReference type="EMBL" id="JAOQAV010000007">
    <property type="protein sequence ID" value="KAJ4192705.1"/>
    <property type="molecule type" value="Genomic_DNA"/>
</dbReference>
<keyword evidence="2" id="KW-1185">Reference proteome</keyword>
<dbReference type="Proteomes" id="UP001152087">
    <property type="component" value="Unassembled WGS sequence"/>
</dbReference>
<protein>
    <submittedName>
        <fullName evidence="1">Uncharacterized protein</fullName>
    </submittedName>
</protein>
<organism evidence="1 2">
    <name type="scientific">Fusarium falciforme</name>
    <dbReference type="NCBI Taxonomy" id="195108"/>
    <lineage>
        <taxon>Eukaryota</taxon>
        <taxon>Fungi</taxon>
        <taxon>Dikarya</taxon>
        <taxon>Ascomycota</taxon>
        <taxon>Pezizomycotina</taxon>
        <taxon>Sordariomycetes</taxon>
        <taxon>Hypocreomycetidae</taxon>
        <taxon>Hypocreales</taxon>
        <taxon>Nectriaceae</taxon>
        <taxon>Fusarium</taxon>
        <taxon>Fusarium solani species complex</taxon>
    </lineage>
</organism>
<reference evidence="1" key="1">
    <citation type="submission" date="2022-09" db="EMBL/GenBank/DDBJ databases">
        <title>Fusarium specimens isolated from Avocado Roots.</title>
        <authorList>
            <person name="Stajich J."/>
            <person name="Roper C."/>
            <person name="Heimlech-Rivalta G."/>
        </authorList>
    </citation>
    <scope>NUCLEOTIDE SEQUENCE</scope>
    <source>
        <strain evidence="1">A02</strain>
    </source>
</reference>
<accession>A0A9W8RDJ2</accession>
<name>A0A9W8RDJ2_9HYPO</name>
<proteinExistence type="predicted"/>
<evidence type="ECO:0000313" key="1">
    <source>
        <dbReference type="EMBL" id="KAJ4192705.1"/>
    </source>
</evidence>
<comment type="caution">
    <text evidence="1">The sequence shown here is derived from an EMBL/GenBank/DDBJ whole genome shotgun (WGS) entry which is preliminary data.</text>
</comment>
<gene>
    <name evidence="1" type="ORF">NW755_003852</name>
</gene>